<proteinExistence type="inferred from homology"/>
<comment type="caution">
    <text evidence="13">The sequence shown here is derived from an EMBL/GenBank/DDBJ whole genome shotgun (WGS) entry which is preliminary data.</text>
</comment>
<comment type="function">
    <text evidence="11">Phosphorylation of dTMP to form dTDP in both de novo and salvage pathways of dTTP synthesis.</text>
</comment>
<keyword evidence="5 11" id="KW-0545">Nucleotide biosynthesis</keyword>
<dbReference type="CDD" id="cd01672">
    <property type="entry name" value="TMPK"/>
    <property type="match status" value="1"/>
</dbReference>
<dbReference type="InterPro" id="IPR018094">
    <property type="entry name" value="Thymidylate_kinase"/>
</dbReference>
<evidence type="ECO:0000256" key="9">
    <source>
        <dbReference type="ARBA" id="ARBA00029962"/>
    </source>
</evidence>
<gene>
    <name evidence="11" type="primary">tmk</name>
    <name evidence="13" type="ORF">J2T60_000828</name>
</gene>
<evidence type="ECO:0000256" key="5">
    <source>
        <dbReference type="ARBA" id="ARBA00022727"/>
    </source>
</evidence>
<evidence type="ECO:0000256" key="7">
    <source>
        <dbReference type="ARBA" id="ARBA00022777"/>
    </source>
</evidence>
<protein>
    <recommendedName>
        <fullName evidence="3 11">Thymidylate kinase</fullName>
        <ecNumber evidence="2 11">2.7.4.9</ecNumber>
    </recommendedName>
    <alternativeName>
        <fullName evidence="9 11">dTMP kinase</fullName>
    </alternativeName>
</protein>
<dbReference type="Gene3D" id="3.40.50.300">
    <property type="entry name" value="P-loop containing nucleotide triphosphate hydrolases"/>
    <property type="match status" value="1"/>
</dbReference>
<reference evidence="13 14" key="1">
    <citation type="submission" date="2022-03" db="EMBL/GenBank/DDBJ databases">
        <title>Genomic Encyclopedia of Type Strains, Phase III (KMG-III): the genomes of soil and plant-associated and newly described type strains.</title>
        <authorList>
            <person name="Whitman W."/>
        </authorList>
    </citation>
    <scope>NUCLEOTIDE SEQUENCE [LARGE SCALE GENOMIC DNA]</scope>
    <source>
        <strain evidence="13 14">BSker1</strain>
    </source>
</reference>
<evidence type="ECO:0000256" key="3">
    <source>
        <dbReference type="ARBA" id="ARBA00017144"/>
    </source>
</evidence>
<comment type="catalytic activity">
    <reaction evidence="10 11">
        <text>dTMP + ATP = dTDP + ADP</text>
        <dbReference type="Rhea" id="RHEA:13517"/>
        <dbReference type="ChEBI" id="CHEBI:30616"/>
        <dbReference type="ChEBI" id="CHEBI:58369"/>
        <dbReference type="ChEBI" id="CHEBI:63528"/>
        <dbReference type="ChEBI" id="CHEBI:456216"/>
        <dbReference type="EC" id="2.7.4.9"/>
    </reaction>
</comment>
<accession>A0ABT1G990</accession>
<sequence>MNETTKQTPPGRFITVEGGEGVGKSSNMDFIADYLRKQDITVCRTREPGGTPFAEAVRELLVKRDAAPLTDKAELLLIFAARDSHLQDVILPALSRGEWVLCDRFTDATYAYQGQGRKLGEAAVAWLEQWIQGERRPDLTLLLDAPVSIGLERADKRGERDRFEQETVQFFQTIRETYLERAEAEPERFRRIDASQSLNQVQSQIQTELAQWIRQLPEALS</sequence>
<feature type="binding site" evidence="11">
    <location>
        <begin position="18"/>
        <end position="25"/>
    </location>
    <ligand>
        <name>ATP</name>
        <dbReference type="ChEBI" id="CHEBI:30616"/>
    </ligand>
</feature>
<evidence type="ECO:0000256" key="1">
    <source>
        <dbReference type="ARBA" id="ARBA00009776"/>
    </source>
</evidence>
<name>A0ABT1G990_9GAMM</name>
<keyword evidence="8 11" id="KW-0067">ATP-binding</keyword>
<keyword evidence="4 11" id="KW-0808">Transferase</keyword>
<comment type="similarity">
    <text evidence="1 11">Belongs to the thymidylate kinase family.</text>
</comment>
<dbReference type="GO" id="GO:0004798">
    <property type="term" value="F:dTMP kinase activity"/>
    <property type="evidence" value="ECO:0007669"/>
    <property type="project" value="UniProtKB-EC"/>
</dbReference>
<dbReference type="NCBIfam" id="TIGR00041">
    <property type="entry name" value="DTMP_kinase"/>
    <property type="match status" value="1"/>
</dbReference>
<evidence type="ECO:0000313" key="14">
    <source>
        <dbReference type="Proteomes" id="UP001523550"/>
    </source>
</evidence>
<evidence type="ECO:0000256" key="4">
    <source>
        <dbReference type="ARBA" id="ARBA00022679"/>
    </source>
</evidence>
<dbReference type="Pfam" id="PF02223">
    <property type="entry name" value="Thymidylate_kin"/>
    <property type="match status" value="1"/>
</dbReference>
<dbReference type="HAMAP" id="MF_00165">
    <property type="entry name" value="Thymidylate_kinase"/>
    <property type="match status" value="1"/>
</dbReference>
<organism evidence="13 14">
    <name type="scientific">Natronospira proteinivora</name>
    <dbReference type="NCBI Taxonomy" id="1807133"/>
    <lineage>
        <taxon>Bacteria</taxon>
        <taxon>Pseudomonadati</taxon>
        <taxon>Pseudomonadota</taxon>
        <taxon>Gammaproteobacteria</taxon>
        <taxon>Natronospirales</taxon>
        <taxon>Natronospiraceae</taxon>
        <taxon>Natronospira</taxon>
    </lineage>
</organism>
<evidence type="ECO:0000259" key="12">
    <source>
        <dbReference type="Pfam" id="PF02223"/>
    </source>
</evidence>
<dbReference type="InterPro" id="IPR027417">
    <property type="entry name" value="P-loop_NTPase"/>
</dbReference>
<keyword evidence="6 11" id="KW-0547">Nucleotide-binding</keyword>
<evidence type="ECO:0000313" key="13">
    <source>
        <dbReference type="EMBL" id="MCP1726863.1"/>
    </source>
</evidence>
<dbReference type="PANTHER" id="PTHR10344:SF4">
    <property type="entry name" value="UMP-CMP KINASE 2, MITOCHONDRIAL"/>
    <property type="match status" value="1"/>
</dbReference>
<keyword evidence="7 11" id="KW-0418">Kinase</keyword>
<feature type="domain" description="Thymidylate kinase-like" evidence="12">
    <location>
        <begin position="16"/>
        <end position="205"/>
    </location>
</feature>
<dbReference type="EMBL" id="JALJYF010000001">
    <property type="protein sequence ID" value="MCP1726863.1"/>
    <property type="molecule type" value="Genomic_DNA"/>
</dbReference>
<keyword evidence="14" id="KW-1185">Reference proteome</keyword>
<evidence type="ECO:0000256" key="8">
    <source>
        <dbReference type="ARBA" id="ARBA00022840"/>
    </source>
</evidence>
<evidence type="ECO:0000256" key="6">
    <source>
        <dbReference type="ARBA" id="ARBA00022741"/>
    </source>
</evidence>
<evidence type="ECO:0000256" key="10">
    <source>
        <dbReference type="ARBA" id="ARBA00048743"/>
    </source>
</evidence>
<dbReference type="SUPFAM" id="SSF52540">
    <property type="entry name" value="P-loop containing nucleoside triphosphate hydrolases"/>
    <property type="match status" value="1"/>
</dbReference>
<dbReference type="PANTHER" id="PTHR10344">
    <property type="entry name" value="THYMIDYLATE KINASE"/>
    <property type="match status" value="1"/>
</dbReference>
<dbReference type="Proteomes" id="UP001523550">
    <property type="component" value="Unassembled WGS sequence"/>
</dbReference>
<dbReference type="InterPro" id="IPR039430">
    <property type="entry name" value="Thymidylate_kin-like_dom"/>
</dbReference>
<dbReference type="EC" id="2.7.4.9" evidence="2 11"/>
<evidence type="ECO:0000256" key="2">
    <source>
        <dbReference type="ARBA" id="ARBA00012980"/>
    </source>
</evidence>
<evidence type="ECO:0000256" key="11">
    <source>
        <dbReference type="HAMAP-Rule" id="MF_00165"/>
    </source>
</evidence>
<dbReference type="RefSeq" id="WP_253445814.1">
    <property type="nucleotide sequence ID" value="NZ_JALJYF010000001.1"/>
</dbReference>